<evidence type="ECO:0000256" key="1">
    <source>
        <dbReference type="SAM" id="MobiDB-lite"/>
    </source>
</evidence>
<keyword evidence="3" id="KW-1185">Reference proteome</keyword>
<organism evidence="2 3">
    <name type="scientific">Planifilum fulgidum</name>
    <dbReference type="NCBI Taxonomy" id="201973"/>
    <lineage>
        <taxon>Bacteria</taxon>
        <taxon>Bacillati</taxon>
        <taxon>Bacillota</taxon>
        <taxon>Bacilli</taxon>
        <taxon>Bacillales</taxon>
        <taxon>Thermoactinomycetaceae</taxon>
        <taxon>Planifilum</taxon>
    </lineage>
</organism>
<feature type="region of interest" description="Disordered" evidence="1">
    <location>
        <begin position="53"/>
        <end position="74"/>
    </location>
</feature>
<evidence type="ECO:0000313" key="2">
    <source>
        <dbReference type="EMBL" id="SFF70388.1"/>
    </source>
</evidence>
<reference evidence="2 3" key="1">
    <citation type="submission" date="2016-10" db="EMBL/GenBank/DDBJ databases">
        <authorList>
            <person name="de Groot N.N."/>
        </authorList>
    </citation>
    <scope>NUCLEOTIDE SEQUENCE [LARGE SCALE GENOMIC DNA]</scope>
    <source>
        <strain evidence="2 3">DSM 44945</strain>
    </source>
</reference>
<evidence type="ECO:0008006" key="4">
    <source>
        <dbReference type="Google" id="ProtNLM"/>
    </source>
</evidence>
<sequence>MTDITSPFREDLKKFGWKGNKAAYMVQIEYSIENPGDAALRLEPAPFQSLVLSGGGQATGRPMQSDSDSRFEGKGKKNRQVIWFVLDRKPGKVRSLRLTTGKVYNLDAARWHGESKRVEIFIN</sequence>
<evidence type="ECO:0000313" key="3">
    <source>
        <dbReference type="Proteomes" id="UP000198661"/>
    </source>
</evidence>
<accession>A0A1I2KVL5</accession>
<dbReference type="EMBL" id="FOOK01000003">
    <property type="protein sequence ID" value="SFF70388.1"/>
    <property type="molecule type" value="Genomic_DNA"/>
</dbReference>
<dbReference type="Proteomes" id="UP000198661">
    <property type="component" value="Unassembled WGS sequence"/>
</dbReference>
<gene>
    <name evidence="2" type="ORF">SAMN04488025_10338</name>
</gene>
<dbReference type="AlphaFoldDB" id="A0A1I2KVL5"/>
<protein>
    <recommendedName>
        <fullName evidence="4">DUF4352 domain-containing protein</fullName>
    </recommendedName>
</protein>
<name>A0A1I2KVL5_9BACL</name>
<proteinExistence type="predicted"/>